<gene>
    <name evidence="1" type="ORF">MEDL_23251</name>
</gene>
<comment type="caution">
    <text evidence="1">The sequence shown here is derived from an EMBL/GenBank/DDBJ whole genome shotgun (WGS) entry which is preliminary data.</text>
</comment>
<dbReference type="EMBL" id="CAJPWZ010001136">
    <property type="protein sequence ID" value="CAG2209106.1"/>
    <property type="molecule type" value="Genomic_DNA"/>
</dbReference>
<dbReference type="OrthoDB" id="10582855at2759"/>
<evidence type="ECO:0000313" key="2">
    <source>
        <dbReference type="Proteomes" id="UP000683360"/>
    </source>
</evidence>
<sequence length="264" mass="30352">MSNQQYVQPQDQHPEQHYEQKYVLITPSMSNQQYIQPQDQHPEQHYEQNSVLTTPIMSDQQYIQPYHQYIPKTLVTPQQNHQYVQPTPKQYQQPPDENVNLQQQDKQQSQVCLLKRLTFNCKCKSFNLQGQVNDSLYLTTMNGVSVKKCQSAAVKRGLPFTHEPAKSNQKKRKLTCVDFHLSFPINTPIVSPAVTPVASPTPSSSVTMSSGSPKKTEKEFKTAISVTFKNKDVVCIVISKAHCDYDDVTRVWKTKVDIKYLMNF</sequence>
<dbReference type="AlphaFoldDB" id="A0A8S3RS54"/>
<proteinExistence type="predicted"/>
<accession>A0A8S3RS54</accession>
<organism evidence="1 2">
    <name type="scientific">Mytilus edulis</name>
    <name type="common">Blue mussel</name>
    <dbReference type="NCBI Taxonomy" id="6550"/>
    <lineage>
        <taxon>Eukaryota</taxon>
        <taxon>Metazoa</taxon>
        <taxon>Spiralia</taxon>
        <taxon>Lophotrochozoa</taxon>
        <taxon>Mollusca</taxon>
        <taxon>Bivalvia</taxon>
        <taxon>Autobranchia</taxon>
        <taxon>Pteriomorphia</taxon>
        <taxon>Mytilida</taxon>
        <taxon>Mytiloidea</taxon>
        <taxon>Mytilidae</taxon>
        <taxon>Mytilinae</taxon>
        <taxon>Mytilus</taxon>
    </lineage>
</organism>
<name>A0A8S3RS54_MYTED</name>
<dbReference type="Proteomes" id="UP000683360">
    <property type="component" value="Unassembled WGS sequence"/>
</dbReference>
<keyword evidence="2" id="KW-1185">Reference proteome</keyword>
<evidence type="ECO:0000313" key="1">
    <source>
        <dbReference type="EMBL" id="CAG2209106.1"/>
    </source>
</evidence>
<protein>
    <submittedName>
        <fullName evidence="1">Uncharacterized protein</fullName>
    </submittedName>
</protein>
<reference evidence="1" key="1">
    <citation type="submission" date="2021-03" db="EMBL/GenBank/DDBJ databases">
        <authorList>
            <person name="Bekaert M."/>
        </authorList>
    </citation>
    <scope>NUCLEOTIDE SEQUENCE</scope>
</reference>